<reference evidence="3" key="1">
    <citation type="submission" date="2018-08" db="EMBL/GenBank/DDBJ databases">
        <title>Mucilaginibacter sp. MYSH2.</title>
        <authorList>
            <person name="Seo T."/>
        </authorList>
    </citation>
    <scope>NUCLEOTIDE SEQUENCE [LARGE SCALE GENOMIC DNA]</scope>
    <source>
        <strain evidence="3">KIRAN</strain>
    </source>
</reference>
<dbReference type="Proteomes" id="UP000266005">
    <property type="component" value="Unassembled WGS sequence"/>
</dbReference>
<dbReference type="AlphaFoldDB" id="A0A399S386"/>
<organism evidence="2 3">
    <name type="scientific">Pontibacter oryzae</name>
    <dbReference type="NCBI Taxonomy" id="2304593"/>
    <lineage>
        <taxon>Bacteria</taxon>
        <taxon>Pseudomonadati</taxon>
        <taxon>Bacteroidota</taxon>
        <taxon>Cytophagia</taxon>
        <taxon>Cytophagales</taxon>
        <taxon>Hymenobacteraceae</taxon>
        <taxon>Pontibacter</taxon>
    </lineage>
</organism>
<accession>A0A399S386</accession>
<proteinExistence type="predicted"/>
<evidence type="ECO:0000256" key="1">
    <source>
        <dbReference type="SAM" id="Phobius"/>
    </source>
</evidence>
<comment type="caution">
    <text evidence="2">The sequence shown here is derived from an EMBL/GenBank/DDBJ whole genome shotgun (WGS) entry which is preliminary data.</text>
</comment>
<feature type="transmembrane region" description="Helical" evidence="1">
    <location>
        <begin position="21"/>
        <end position="41"/>
    </location>
</feature>
<sequence>MHVYGFYGVSRRRYQDTRLNLISPHFIAGIVKLTVALAGALGSLEPQWLPQFCAKPVKVYLRSSVPDALILASFQKSLKVTIF</sequence>
<evidence type="ECO:0000313" key="2">
    <source>
        <dbReference type="EMBL" id="RIJ37778.1"/>
    </source>
</evidence>
<gene>
    <name evidence="2" type="ORF">D1627_11845</name>
</gene>
<dbReference type="EMBL" id="QWGE01000003">
    <property type="protein sequence ID" value="RIJ37778.1"/>
    <property type="molecule type" value="Genomic_DNA"/>
</dbReference>
<protein>
    <submittedName>
        <fullName evidence="2">Uncharacterized protein</fullName>
    </submittedName>
</protein>
<evidence type="ECO:0000313" key="3">
    <source>
        <dbReference type="Proteomes" id="UP000266005"/>
    </source>
</evidence>
<keyword evidence="1" id="KW-1133">Transmembrane helix</keyword>
<keyword evidence="1" id="KW-0812">Transmembrane</keyword>
<name>A0A399S386_9BACT</name>
<keyword evidence="1" id="KW-0472">Membrane</keyword>
<keyword evidence="3" id="KW-1185">Reference proteome</keyword>